<accession>A0A401IPD9</accession>
<dbReference type="EMBL" id="BFCE01000003">
    <property type="protein sequence ID" value="GBG35472.1"/>
    <property type="molecule type" value="Genomic_DNA"/>
</dbReference>
<feature type="region of interest" description="Disordered" evidence="1">
    <location>
        <begin position="58"/>
        <end position="77"/>
    </location>
</feature>
<reference evidence="2" key="1">
    <citation type="journal article" date="2018" name="J. Virol.">
        <title>Crustacean Genome Exploration Reveals the Evolutionary Origin of White Spot Syndrome Virus.</title>
        <authorList>
            <person name="Kawato S."/>
            <person name="Shitara A."/>
            <person name="Wang Y."/>
            <person name="Nozaki R."/>
            <person name="Kondo H."/>
            <person name="Hirono I."/>
        </authorList>
    </citation>
    <scope>NUCLEOTIDE SEQUENCE</scope>
    <source>
        <strain evidence="2">Mikawa-1</strain>
    </source>
</reference>
<proteinExistence type="predicted"/>
<comment type="caution">
    <text evidence="2">The sequence shown here is derived from an EMBL/GenBank/DDBJ whole genome shotgun (WGS) entry which is preliminary data.</text>
</comment>
<organism evidence="2">
    <name type="scientific">Metapenaeus ensis nimavirus</name>
    <dbReference type="NCBI Taxonomy" id="2133794"/>
    <lineage>
        <taxon>Viruses</taxon>
        <taxon>Viruses incertae sedis</taxon>
        <taxon>Naldaviricetes</taxon>
        <taxon>Nimaviridae</taxon>
    </lineage>
</organism>
<name>A0A401IPD9_9VIRU</name>
<sequence>MASPLIDHTVMATTTSTASNPAVGNEAISSPLVVASDQFPPPFPNFDKDQVADTVDGNEELMGDNTNGSDIKQPPPGIRHSLHYTLNKNKNDEVNHVQDMDIALEKSDHEWDDIMTKVNIWLTQFSQLLIDCSDIVSSTIQYLASKNSPGLQ</sequence>
<protein>
    <submittedName>
        <fullName evidence="2">Wsv294-like protein</fullName>
    </submittedName>
</protein>
<evidence type="ECO:0000256" key="1">
    <source>
        <dbReference type="SAM" id="MobiDB-lite"/>
    </source>
</evidence>
<evidence type="ECO:0000313" key="2">
    <source>
        <dbReference type="EMBL" id="GBG35472.1"/>
    </source>
</evidence>